<keyword evidence="2" id="KW-1185">Reference proteome</keyword>
<sequence>MSTQTTSQEIKKEEKETREMVQEEVEVPHLYAFHCLLFDLKEHPMLLAEPFSTLSNREKGRATSLVVDGGSSLLRLKSKNENDGEYLQIHRISHPSQNFSHLSQLLFISPRFSPLSLFLLLSSDRLSLLDTQCDGVIESINKCDVDIQREWFSSIMFAGSTAPTQRLKECLEKDFLELLLGGGSTTVAPVHDDYVLQKRIIASDIKECVCRAPDTPYDGLFTFCSLLVIYDDKLVGSLQLVLYSPGAFSFLFPIES</sequence>
<accession>A0AAN9S9S7</accession>
<reference evidence="1 2" key="1">
    <citation type="submission" date="2024-01" db="EMBL/GenBank/DDBJ databases">
        <title>The genomes of 5 underutilized Papilionoideae crops provide insights into root nodulation and disease resistanc.</title>
        <authorList>
            <person name="Jiang F."/>
        </authorList>
    </citation>
    <scope>NUCLEOTIDE SEQUENCE [LARGE SCALE GENOMIC DNA]</scope>
    <source>
        <strain evidence="1">DUOXIRENSHENG_FW03</strain>
        <tissue evidence="1">Leaves</tissue>
    </source>
</reference>
<organism evidence="1 2">
    <name type="scientific">Psophocarpus tetragonolobus</name>
    <name type="common">Winged bean</name>
    <name type="synonym">Dolichos tetragonolobus</name>
    <dbReference type="NCBI Taxonomy" id="3891"/>
    <lineage>
        <taxon>Eukaryota</taxon>
        <taxon>Viridiplantae</taxon>
        <taxon>Streptophyta</taxon>
        <taxon>Embryophyta</taxon>
        <taxon>Tracheophyta</taxon>
        <taxon>Spermatophyta</taxon>
        <taxon>Magnoliopsida</taxon>
        <taxon>eudicotyledons</taxon>
        <taxon>Gunneridae</taxon>
        <taxon>Pentapetalae</taxon>
        <taxon>rosids</taxon>
        <taxon>fabids</taxon>
        <taxon>Fabales</taxon>
        <taxon>Fabaceae</taxon>
        <taxon>Papilionoideae</taxon>
        <taxon>50 kb inversion clade</taxon>
        <taxon>NPAAA clade</taxon>
        <taxon>indigoferoid/millettioid clade</taxon>
        <taxon>Phaseoleae</taxon>
        <taxon>Psophocarpus</taxon>
    </lineage>
</organism>
<dbReference type="InterPro" id="IPR043129">
    <property type="entry name" value="ATPase_NBD"/>
</dbReference>
<dbReference type="AlphaFoldDB" id="A0AAN9S9S7"/>
<dbReference type="Gene3D" id="3.30.420.40">
    <property type="match status" value="1"/>
</dbReference>
<dbReference type="Proteomes" id="UP001386955">
    <property type="component" value="Unassembled WGS sequence"/>
</dbReference>
<protein>
    <submittedName>
        <fullName evidence="1">Uncharacterized protein</fullName>
    </submittedName>
</protein>
<comment type="caution">
    <text evidence="1">The sequence shown here is derived from an EMBL/GenBank/DDBJ whole genome shotgun (WGS) entry which is preliminary data.</text>
</comment>
<dbReference type="EMBL" id="JAYMYS010000005">
    <property type="protein sequence ID" value="KAK7391931.1"/>
    <property type="molecule type" value="Genomic_DNA"/>
</dbReference>
<dbReference type="SUPFAM" id="SSF53067">
    <property type="entry name" value="Actin-like ATPase domain"/>
    <property type="match status" value="1"/>
</dbReference>
<gene>
    <name evidence="1" type="ORF">VNO78_20355</name>
</gene>
<evidence type="ECO:0000313" key="1">
    <source>
        <dbReference type="EMBL" id="KAK7391931.1"/>
    </source>
</evidence>
<name>A0AAN9S9S7_PSOTE</name>
<proteinExistence type="predicted"/>
<evidence type="ECO:0000313" key="2">
    <source>
        <dbReference type="Proteomes" id="UP001386955"/>
    </source>
</evidence>